<evidence type="ECO:0000256" key="11">
    <source>
        <dbReference type="ARBA" id="ARBA00032474"/>
    </source>
</evidence>
<dbReference type="EC" id="2.8.1.12" evidence="3"/>
<dbReference type="SUPFAM" id="SSF54690">
    <property type="entry name" value="Molybdopterin synthase subunit MoaE"/>
    <property type="match status" value="1"/>
</dbReference>
<dbReference type="GO" id="GO:0030366">
    <property type="term" value="F:molybdopterin synthase activity"/>
    <property type="evidence" value="ECO:0007669"/>
    <property type="project" value="UniProtKB-EC"/>
</dbReference>
<evidence type="ECO:0000256" key="9">
    <source>
        <dbReference type="ARBA" id="ARBA00030407"/>
    </source>
</evidence>
<evidence type="ECO:0000256" key="10">
    <source>
        <dbReference type="ARBA" id="ARBA00030781"/>
    </source>
</evidence>
<evidence type="ECO:0000313" key="15">
    <source>
        <dbReference type="Proteomes" id="UP000321764"/>
    </source>
</evidence>
<dbReference type="Proteomes" id="UP000321764">
    <property type="component" value="Unassembled WGS sequence"/>
</dbReference>
<evidence type="ECO:0000256" key="8">
    <source>
        <dbReference type="ARBA" id="ARBA00029745"/>
    </source>
</evidence>
<comment type="pathway">
    <text evidence="1">Cofactor biosynthesis; molybdopterin biosynthesis.</text>
</comment>
<dbReference type="RefSeq" id="WP_147713296.1">
    <property type="nucleotide sequence ID" value="NZ_VKAD01000001.1"/>
</dbReference>
<dbReference type="InterPro" id="IPR036563">
    <property type="entry name" value="MoaE_sf"/>
</dbReference>
<evidence type="ECO:0000256" key="12">
    <source>
        <dbReference type="ARBA" id="ARBA00049878"/>
    </source>
</evidence>
<evidence type="ECO:0000256" key="2">
    <source>
        <dbReference type="ARBA" id="ARBA00005426"/>
    </source>
</evidence>
<sequence>MDVIQVQEDDFNVQHEYDLLAEQNTDDGAVVMFVGRVRDFNANESVVQLELQHYPGMAEKCLTDIANKARQQWPINRIRIIHRVGKLGASDQIVFVGTTSAHRKSAFEAAEFIMDYLKTDAPFWKKEQSETGESRWVEAQQKDIDQKQRWK</sequence>
<dbReference type="OrthoDB" id="9803224at2"/>
<keyword evidence="6" id="KW-0501">Molybdenum cofactor biosynthesis</keyword>
<gene>
    <name evidence="14" type="primary">moaE</name>
    <name evidence="14" type="ORF">FME95_04915</name>
</gene>
<evidence type="ECO:0000256" key="5">
    <source>
        <dbReference type="ARBA" id="ARBA00022679"/>
    </source>
</evidence>
<evidence type="ECO:0000256" key="1">
    <source>
        <dbReference type="ARBA" id="ARBA00005046"/>
    </source>
</evidence>
<evidence type="ECO:0000256" key="13">
    <source>
        <dbReference type="SAM" id="MobiDB-lite"/>
    </source>
</evidence>
<evidence type="ECO:0000256" key="4">
    <source>
        <dbReference type="ARBA" id="ARBA00013858"/>
    </source>
</evidence>
<comment type="similarity">
    <text evidence="2">Belongs to the MoaE family.</text>
</comment>
<keyword evidence="5 14" id="KW-0808">Transferase</keyword>
<keyword evidence="15" id="KW-1185">Reference proteome</keyword>
<evidence type="ECO:0000256" key="7">
    <source>
        <dbReference type="ARBA" id="ARBA00026066"/>
    </source>
</evidence>
<evidence type="ECO:0000313" key="14">
    <source>
        <dbReference type="EMBL" id="TXR53897.1"/>
    </source>
</evidence>
<accession>A0A5C8Z8B0</accession>
<dbReference type="Gene3D" id="3.90.1170.40">
    <property type="entry name" value="Molybdopterin biosynthesis MoaE subunit"/>
    <property type="match status" value="1"/>
</dbReference>
<reference evidence="14 15" key="1">
    <citation type="submission" date="2019-07" db="EMBL/GenBank/DDBJ databases">
        <title>Reinekea sp. strain SSH23 genome sequencing and assembly.</title>
        <authorList>
            <person name="Kim I."/>
        </authorList>
    </citation>
    <scope>NUCLEOTIDE SEQUENCE [LARGE SCALE GENOMIC DNA]</scope>
    <source>
        <strain evidence="14 15">SSH23</strain>
    </source>
</reference>
<evidence type="ECO:0000256" key="3">
    <source>
        <dbReference type="ARBA" id="ARBA00011950"/>
    </source>
</evidence>
<organism evidence="14 15">
    <name type="scientific">Reinekea thalattae</name>
    <dbReference type="NCBI Taxonomy" id="2593301"/>
    <lineage>
        <taxon>Bacteria</taxon>
        <taxon>Pseudomonadati</taxon>
        <taxon>Pseudomonadota</taxon>
        <taxon>Gammaproteobacteria</taxon>
        <taxon>Oceanospirillales</taxon>
        <taxon>Saccharospirillaceae</taxon>
        <taxon>Reinekea</taxon>
    </lineage>
</organism>
<dbReference type="Pfam" id="PF02391">
    <property type="entry name" value="MoaE"/>
    <property type="match status" value="1"/>
</dbReference>
<name>A0A5C8Z8B0_9GAMM</name>
<evidence type="ECO:0000256" key="6">
    <source>
        <dbReference type="ARBA" id="ARBA00023150"/>
    </source>
</evidence>
<dbReference type="FunFam" id="3.90.1170.40:FF:000001">
    <property type="entry name" value="Molybdopterin synthase catalytic subunit MoaE"/>
    <property type="match status" value="1"/>
</dbReference>
<dbReference type="NCBIfam" id="NF007959">
    <property type="entry name" value="PRK10678.1"/>
    <property type="match status" value="1"/>
</dbReference>
<dbReference type="UniPathway" id="UPA00344"/>
<comment type="subunit">
    <text evidence="7">Heterotetramer of 2 MoaD subunits and 2 MoaE subunits. Also stable as homodimer. The enzyme changes between these two forms during catalysis.</text>
</comment>
<feature type="region of interest" description="Disordered" evidence="13">
    <location>
        <begin position="128"/>
        <end position="151"/>
    </location>
</feature>
<comment type="catalytic activity">
    <reaction evidence="12">
        <text>2 [molybdopterin-synthase sulfur-carrier protein]-C-terminal-Gly-aminoethanethioate + cyclic pyranopterin phosphate + H2O = molybdopterin + 2 [molybdopterin-synthase sulfur-carrier protein]-C-terminal Gly-Gly + 2 H(+)</text>
        <dbReference type="Rhea" id="RHEA:26333"/>
        <dbReference type="Rhea" id="RHEA-COMP:12202"/>
        <dbReference type="Rhea" id="RHEA-COMP:19907"/>
        <dbReference type="ChEBI" id="CHEBI:15377"/>
        <dbReference type="ChEBI" id="CHEBI:15378"/>
        <dbReference type="ChEBI" id="CHEBI:58698"/>
        <dbReference type="ChEBI" id="CHEBI:59648"/>
        <dbReference type="ChEBI" id="CHEBI:90778"/>
        <dbReference type="ChEBI" id="CHEBI:232372"/>
        <dbReference type="EC" id="2.8.1.12"/>
    </reaction>
</comment>
<dbReference type="AlphaFoldDB" id="A0A5C8Z8B0"/>
<protein>
    <recommendedName>
        <fullName evidence="4">Molybdopterin synthase catalytic subunit</fullName>
        <ecNumber evidence="3">2.8.1.12</ecNumber>
    </recommendedName>
    <alternativeName>
        <fullName evidence="10">MPT synthase subunit 2</fullName>
    </alternativeName>
    <alternativeName>
        <fullName evidence="8">Molybdenum cofactor biosynthesis protein E</fullName>
    </alternativeName>
    <alternativeName>
        <fullName evidence="9">Molybdopterin-converting factor large subunit</fullName>
    </alternativeName>
    <alternativeName>
        <fullName evidence="11">Molybdopterin-converting factor subunit 2</fullName>
    </alternativeName>
</protein>
<dbReference type="InterPro" id="IPR003448">
    <property type="entry name" value="Mopterin_biosynth_MoaE"/>
</dbReference>
<dbReference type="CDD" id="cd00756">
    <property type="entry name" value="MoaE"/>
    <property type="match status" value="1"/>
</dbReference>
<proteinExistence type="inferred from homology"/>
<comment type="caution">
    <text evidence="14">The sequence shown here is derived from an EMBL/GenBank/DDBJ whole genome shotgun (WGS) entry which is preliminary data.</text>
</comment>
<dbReference type="GO" id="GO:0006777">
    <property type="term" value="P:Mo-molybdopterin cofactor biosynthetic process"/>
    <property type="evidence" value="ECO:0007669"/>
    <property type="project" value="UniProtKB-KW"/>
</dbReference>
<dbReference type="PANTHER" id="PTHR23404">
    <property type="entry name" value="MOLYBDOPTERIN SYNTHASE RELATED"/>
    <property type="match status" value="1"/>
</dbReference>
<dbReference type="EMBL" id="VKAD01000001">
    <property type="protein sequence ID" value="TXR53897.1"/>
    <property type="molecule type" value="Genomic_DNA"/>
</dbReference>